<comment type="catalytic activity">
    <reaction evidence="21">
        <text>L-threonyl-[protein] + ATP = O-phospho-L-threonyl-[protein] + ADP + H(+)</text>
        <dbReference type="Rhea" id="RHEA:46608"/>
        <dbReference type="Rhea" id="RHEA-COMP:11060"/>
        <dbReference type="Rhea" id="RHEA-COMP:11605"/>
        <dbReference type="ChEBI" id="CHEBI:15378"/>
        <dbReference type="ChEBI" id="CHEBI:30013"/>
        <dbReference type="ChEBI" id="CHEBI:30616"/>
        <dbReference type="ChEBI" id="CHEBI:61977"/>
        <dbReference type="ChEBI" id="CHEBI:456216"/>
        <dbReference type="EC" id="2.7.11.22"/>
    </reaction>
</comment>
<sequence>MDDYAPSNYKLIKRIGEGVHGVVIRAIDLTNNKDVAIKKVSLRTRHGDLSINAIREIKVLQYCDHENILSLLDIFPDASGMGLVFEYMPCTLHSKIKDPLHRLSRSCIRSYMKMLLEGLSYMHNLGILHRDIKPANLLINCNNQLKIADFGLSRVFDVSNADKCYSPQVASRWYRAPELLWGSSKYGPGIDIWASGCVFAEMLRGVPLFKGKTDIEQLAIVIQTLGSPTIHTWPEVVTLPDYNKISFPPTKRKKWESVFPTSTKKDEISLIDSLIKYDPKKRLSAKEALSHIYFADNKC</sequence>
<dbReference type="InterPro" id="IPR050108">
    <property type="entry name" value="CDK"/>
</dbReference>
<evidence type="ECO:0000256" key="7">
    <source>
        <dbReference type="ARBA" id="ARBA00022490"/>
    </source>
</evidence>
<evidence type="ECO:0000259" key="25">
    <source>
        <dbReference type="PROSITE" id="PS50011"/>
    </source>
</evidence>
<proteinExistence type="inferred from homology"/>
<evidence type="ECO:0000256" key="4">
    <source>
        <dbReference type="ARBA" id="ARBA00006485"/>
    </source>
</evidence>
<dbReference type="InterPro" id="IPR011009">
    <property type="entry name" value="Kinase-like_dom_sf"/>
</dbReference>
<evidence type="ECO:0000256" key="18">
    <source>
        <dbReference type="ARBA" id="ARBA00035711"/>
    </source>
</evidence>
<dbReference type="SUPFAM" id="SSF56112">
    <property type="entry name" value="Protein kinase-like (PK-like)"/>
    <property type="match status" value="1"/>
</dbReference>
<dbReference type="EC" id="2.7.11.22" evidence="5"/>
<evidence type="ECO:0000256" key="5">
    <source>
        <dbReference type="ARBA" id="ARBA00012425"/>
    </source>
</evidence>
<evidence type="ECO:0000256" key="20">
    <source>
        <dbReference type="ARBA" id="ARBA00035723"/>
    </source>
</evidence>
<evidence type="ECO:0000256" key="11">
    <source>
        <dbReference type="ARBA" id="ARBA00022741"/>
    </source>
</evidence>
<dbReference type="GO" id="GO:0005737">
    <property type="term" value="C:cytoplasm"/>
    <property type="evidence" value="ECO:0007669"/>
    <property type="project" value="UniProtKB-SubCell"/>
</dbReference>
<evidence type="ECO:0000256" key="10">
    <source>
        <dbReference type="ARBA" id="ARBA00022679"/>
    </source>
</evidence>
<evidence type="ECO:0000256" key="21">
    <source>
        <dbReference type="ARBA" id="ARBA00047811"/>
    </source>
</evidence>
<dbReference type="Gene3D" id="1.10.510.10">
    <property type="entry name" value="Transferase(Phosphotransferase) domain 1"/>
    <property type="match status" value="1"/>
</dbReference>
<evidence type="ECO:0000256" key="16">
    <source>
        <dbReference type="ARBA" id="ARBA00023273"/>
    </source>
</evidence>
<dbReference type="PANTHER" id="PTHR24056">
    <property type="entry name" value="CELL DIVISION PROTEIN KINASE"/>
    <property type="match status" value="1"/>
</dbReference>
<reference evidence="26" key="1">
    <citation type="submission" date="2022-07" db="EMBL/GenBank/DDBJ databases">
        <authorList>
            <person name="Trinca V."/>
            <person name="Uliana J.V.C."/>
            <person name="Torres T.T."/>
            <person name="Ward R.J."/>
            <person name="Monesi N."/>
        </authorList>
    </citation>
    <scope>NUCLEOTIDE SEQUENCE</scope>
    <source>
        <strain evidence="26">HSMRA1968</strain>
        <tissue evidence="26">Whole embryos</tissue>
    </source>
</reference>
<dbReference type="InterPro" id="IPR048002">
    <property type="entry name" value="CDK20-like_STKc"/>
</dbReference>
<feature type="domain" description="Protein kinase" evidence="25">
    <location>
        <begin position="9"/>
        <end position="294"/>
    </location>
</feature>
<evidence type="ECO:0000256" key="2">
    <source>
        <dbReference type="ARBA" id="ARBA00004138"/>
    </source>
</evidence>
<keyword evidence="14" id="KW-0969">Cilium</keyword>
<dbReference type="GO" id="GO:0005634">
    <property type="term" value="C:nucleus"/>
    <property type="evidence" value="ECO:0007669"/>
    <property type="project" value="UniProtKB-SubCell"/>
</dbReference>
<keyword evidence="13 23" id="KW-0067">ATP-binding</keyword>
<dbReference type="GO" id="GO:0005929">
    <property type="term" value="C:cilium"/>
    <property type="evidence" value="ECO:0007669"/>
    <property type="project" value="UniProtKB-SubCell"/>
</dbReference>
<evidence type="ECO:0000256" key="13">
    <source>
        <dbReference type="ARBA" id="ARBA00022840"/>
    </source>
</evidence>
<dbReference type="InterPro" id="IPR017441">
    <property type="entry name" value="Protein_kinase_ATP_BS"/>
</dbReference>
<dbReference type="Proteomes" id="UP001151699">
    <property type="component" value="Chromosome X"/>
</dbReference>
<name>A0A9Q0MW63_9DIPT</name>
<dbReference type="GO" id="GO:0004693">
    <property type="term" value="F:cyclin-dependent protein serine/threonine kinase activity"/>
    <property type="evidence" value="ECO:0007669"/>
    <property type="project" value="UniProtKB-EC"/>
</dbReference>
<dbReference type="InterPro" id="IPR008271">
    <property type="entry name" value="Ser/Thr_kinase_AS"/>
</dbReference>
<dbReference type="SMART" id="SM00220">
    <property type="entry name" value="S_TKc"/>
    <property type="match status" value="1"/>
</dbReference>
<comment type="catalytic activity">
    <reaction evidence="22">
        <text>L-seryl-[protein] + ATP = O-phospho-L-seryl-[protein] + ADP + H(+)</text>
        <dbReference type="Rhea" id="RHEA:17989"/>
        <dbReference type="Rhea" id="RHEA-COMP:9863"/>
        <dbReference type="Rhea" id="RHEA-COMP:11604"/>
        <dbReference type="ChEBI" id="CHEBI:15378"/>
        <dbReference type="ChEBI" id="CHEBI:29999"/>
        <dbReference type="ChEBI" id="CHEBI:30616"/>
        <dbReference type="ChEBI" id="CHEBI:83421"/>
        <dbReference type="ChEBI" id="CHEBI:456216"/>
        <dbReference type="EC" id="2.7.11.22"/>
    </reaction>
</comment>
<evidence type="ECO:0000256" key="3">
    <source>
        <dbReference type="ARBA" id="ARBA00004496"/>
    </source>
</evidence>
<evidence type="ECO:0000256" key="9">
    <source>
        <dbReference type="ARBA" id="ARBA00022618"/>
    </source>
</evidence>
<evidence type="ECO:0000256" key="24">
    <source>
        <dbReference type="RuleBase" id="RU000304"/>
    </source>
</evidence>
<evidence type="ECO:0000256" key="19">
    <source>
        <dbReference type="ARBA" id="ARBA00035720"/>
    </source>
</evidence>
<evidence type="ECO:0000313" key="27">
    <source>
        <dbReference type="Proteomes" id="UP001151699"/>
    </source>
</evidence>
<evidence type="ECO:0000256" key="15">
    <source>
        <dbReference type="ARBA" id="ARBA00023242"/>
    </source>
</evidence>
<dbReference type="AlphaFoldDB" id="A0A9Q0MW63"/>
<protein>
    <recommendedName>
        <fullName evidence="18">Cyclin-dependent kinase 20</fullName>
        <ecNumber evidence="5">2.7.11.22</ecNumber>
    </recommendedName>
    <alternativeName>
        <fullName evidence="19">Cell cycle-related kinase</fullName>
    </alternativeName>
    <alternativeName>
        <fullName evidence="20">Cell division protein kinase 20</fullName>
    </alternativeName>
</protein>
<accession>A0A9Q0MW63</accession>
<dbReference type="CDD" id="cd07832">
    <property type="entry name" value="STKc_CCRK"/>
    <property type="match status" value="1"/>
</dbReference>
<dbReference type="EMBL" id="WJQU01000003">
    <property type="protein sequence ID" value="KAJ6638289.1"/>
    <property type="molecule type" value="Genomic_DNA"/>
</dbReference>
<dbReference type="PROSITE" id="PS50011">
    <property type="entry name" value="PROTEIN_KINASE_DOM"/>
    <property type="match status" value="1"/>
</dbReference>
<dbReference type="FunFam" id="1.10.510.10:FF:000791">
    <property type="entry name" value="cyclin-dependent kinase 20"/>
    <property type="match status" value="1"/>
</dbReference>
<keyword evidence="27" id="KW-1185">Reference proteome</keyword>
<keyword evidence="10" id="KW-0808">Transferase</keyword>
<evidence type="ECO:0000256" key="23">
    <source>
        <dbReference type="PROSITE-ProRule" id="PRU10141"/>
    </source>
</evidence>
<dbReference type="PROSITE" id="PS00108">
    <property type="entry name" value="PROTEIN_KINASE_ST"/>
    <property type="match status" value="1"/>
</dbReference>
<dbReference type="PANTHER" id="PTHR24056:SF171">
    <property type="entry name" value="CYCLIN-DEPENDENT KINASE 20"/>
    <property type="match status" value="1"/>
</dbReference>
<comment type="caution">
    <text evidence="26">The sequence shown here is derived from an EMBL/GenBank/DDBJ whole genome shotgun (WGS) entry which is preliminary data.</text>
</comment>
<evidence type="ECO:0000256" key="14">
    <source>
        <dbReference type="ARBA" id="ARBA00023069"/>
    </source>
</evidence>
<keyword evidence="12 26" id="KW-0418">Kinase</keyword>
<comment type="subcellular location">
    <subcellularLocation>
        <location evidence="2">Cell projection</location>
        <location evidence="2">Cilium</location>
    </subcellularLocation>
    <subcellularLocation>
        <location evidence="3">Cytoplasm</location>
    </subcellularLocation>
    <subcellularLocation>
        <location evidence="1">Nucleus</location>
    </subcellularLocation>
</comment>
<dbReference type="Gene3D" id="3.30.200.20">
    <property type="entry name" value="Phosphorylase Kinase, domain 1"/>
    <property type="match status" value="1"/>
</dbReference>
<evidence type="ECO:0000256" key="17">
    <source>
        <dbReference type="ARBA" id="ARBA00023306"/>
    </source>
</evidence>
<keyword evidence="9" id="KW-0132">Cell division</keyword>
<dbReference type="FunFam" id="3.30.200.20:FF:000579">
    <property type="entry name" value="cyclin-dependent kinase 20"/>
    <property type="match status" value="1"/>
</dbReference>
<organism evidence="26 27">
    <name type="scientific">Pseudolycoriella hygida</name>
    <dbReference type="NCBI Taxonomy" id="35572"/>
    <lineage>
        <taxon>Eukaryota</taxon>
        <taxon>Metazoa</taxon>
        <taxon>Ecdysozoa</taxon>
        <taxon>Arthropoda</taxon>
        <taxon>Hexapoda</taxon>
        <taxon>Insecta</taxon>
        <taxon>Pterygota</taxon>
        <taxon>Neoptera</taxon>
        <taxon>Endopterygota</taxon>
        <taxon>Diptera</taxon>
        <taxon>Nematocera</taxon>
        <taxon>Sciaroidea</taxon>
        <taxon>Sciaridae</taxon>
        <taxon>Pseudolycoriella</taxon>
    </lineage>
</organism>
<gene>
    <name evidence="26" type="primary">cdk20_0</name>
    <name evidence="26" type="ORF">Bhyg_11023</name>
</gene>
<evidence type="ECO:0000256" key="1">
    <source>
        <dbReference type="ARBA" id="ARBA00004123"/>
    </source>
</evidence>
<dbReference type="GO" id="GO:0051301">
    <property type="term" value="P:cell division"/>
    <property type="evidence" value="ECO:0007669"/>
    <property type="project" value="UniProtKB-KW"/>
</dbReference>
<comment type="similarity">
    <text evidence="4">Belongs to the protein kinase superfamily. CMGC Ser/Thr protein kinase family. CDC2/CDKX subfamily.</text>
</comment>
<feature type="binding site" evidence="23">
    <location>
        <position position="39"/>
    </location>
    <ligand>
        <name>ATP</name>
        <dbReference type="ChEBI" id="CHEBI:30616"/>
    </ligand>
</feature>
<dbReference type="Pfam" id="PF00069">
    <property type="entry name" value="Pkinase"/>
    <property type="match status" value="1"/>
</dbReference>
<keyword evidence="6" id="KW-0217">Developmental protein</keyword>
<dbReference type="OrthoDB" id="63265at2759"/>
<dbReference type="InterPro" id="IPR000719">
    <property type="entry name" value="Prot_kinase_dom"/>
</dbReference>
<evidence type="ECO:0000256" key="22">
    <source>
        <dbReference type="ARBA" id="ARBA00048367"/>
    </source>
</evidence>
<keyword evidence="17" id="KW-0131">Cell cycle</keyword>
<keyword evidence="15" id="KW-0539">Nucleus</keyword>
<dbReference type="GO" id="GO:0005524">
    <property type="term" value="F:ATP binding"/>
    <property type="evidence" value="ECO:0007669"/>
    <property type="project" value="UniProtKB-UniRule"/>
</dbReference>
<keyword evidence="11 23" id="KW-0547">Nucleotide-binding</keyword>
<evidence type="ECO:0000256" key="6">
    <source>
        <dbReference type="ARBA" id="ARBA00022473"/>
    </source>
</evidence>
<evidence type="ECO:0000256" key="8">
    <source>
        <dbReference type="ARBA" id="ARBA00022527"/>
    </source>
</evidence>
<evidence type="ECO:0000313" key="26">
    <source>
        <dbReference type="EMBL" id="KAJ6638289.1"/>
    </source>
</evidence>
<evidence type="ECO:0000256" key="12">
    <source>
        <dbReference type="ARBA" id="ARBA00022777"/>
    </source>
</evidence>
<keyword evidence="16" id="KW-0966">Cell projection</keyword>
<keyword evidence="7" id="KW-0963">Cytoplasm</keyword>
<keyword evidence="8 24" id="KW-0723">Serine/threonine-protein kinase</keyword>
<dbReference type="PROSITE" id="PS00107">
    <property type="entry name" value="PROTEIN_KINASE_ATP"/>
    <property type="match status" value="1"/>
</dbReference>